<keyword evidence="2" id="KW-1185">Reference proteome</keyword>
<organism evidence="1 2">
    <name type="scientific">Pseudodesulfovibrio profundus</name>
    <dbReference type="NCBI Taxonomy" id="57320"/>
    <lineage>
        <taxon>Bacteria</taxon>
        <taxon>Pseudomonadati</taxon>
        <taxon>Thermodesulfobacteriota</taxon>
        <taxon>Desulfovibrionia</taxon>
        <taxon>Desulfovibrionales</taxon>
        <taxon>Desulfovibrionaceae</taxon>
    </lineage>
</organism>
<proteinExistence type="predicted"/>
<protein>
    <submittedName>
        <fullName evidence="1">Glycosyl transferase group 1</fullName>
    </submittedName>
</protein>
<dbReference type="Gene3D" id="3.40.50.2000">
    <property type="entry name" value="Glycogen Phosphorylase B"/>
    <property type="match status" value="2"/>
</dbReference>
<gene>
    <name evidence="1" type="ORF">DPRO_1803</name>
</gene>
<dbReference type="InterPro" id="IPR050194">
    <property type="entry name" value="Glycosyltransferase_grp1"/>
</dbReference>
<dbReference type="Pfam" id="PF13692">
    <property type="entry name" value="Glyco_trans_1_4"/>
    <property type="match status" value="1"/>
</dbReference>
<name>A0A2C8F9I6_9BACT</name>
<dbReference type="PANTHER" id="PTHR45947">
    <property type="entry name" value="SULFOQUINOVOSYL TRANSFERASE SQD2"/>
    <property type="match status" value="1"/>
</dbReference>
<dbReference type="CDD" id="cd03801">
    <property type="entry name" value="GT4_PimA-like"/>
    <property type="match status" value="1"/>
</dbReference>
<dbReference type="GO" id="GO:0016757">
    <property type="term" value="F:glycosyltransferase activity"/>
    <property type="evidence" value="ECO:0007669"/>
    <property type="project" value="TreeGrafter"/>
</dbReference>
<reference evidence="2" key="1">
    <citation type="submission" date="2017-09" db="EMBL/GenBank/DDBJ databases">
        <authorList>
            <person name="Regsiter A."/>
            <person name="William W."/>
        </authorList>
    </citation>
    <scope>NUCLEOTIDE SEQUENCE [LARGE SCALE GENOMIC DNA]</scope>
    <source>
        <strain evidence="2">500-1</strain>
    </source>
</reference>
<dbReference type="Proteomes" id="UP000219215">
    <property type="component" value="Chromosome DPRO"/>
</dbReference>
<evidence type="ECO:0000313" key="1">
    <source>
        <dbReference type="EMBL" id="SOB58703.1"/>
    </source>
</evidence>
<keyword evidence="1" id="KW-0808">Transferase</keyword>
<dbReference type="EMBL" id="LT907975">
    <property type="protein sequence ID" value="SOB58703.1"/>
    <property type="molecule type" value="Genomic_DNA"/>
</dbReference>
<accession>A0A2C8F9I6</accession>
<dbReference type="PANTHER" id="PTHR45947:SF3">
    <property type="entry name" value="SULFOQUINOVOSYL TRANSFERASE SQD2"/>
    <property type="match status" value="1"/>
</dbReference>
<sequence>MAFHGSVRGNVTAFPNPVFQVHSGKQPPTTSFSLKIAFCTPFKPIDHPNVSGDVTIARDLYQTLETLGHTMIRLDHYPAKEIYWHPSRWARAGLAARKMIEQAEGADCWLTYGSYYKVPDVFGPLATTKLEMPYFLFQASYAVNRGKRLGTWPGYRLNRRAMLMADHIFCNRMNDMRGCAKLLPDDDYTYVRPGVPDGLFARDTQERERLRQEWGVDDVPVVMTAAMMRHGVKAEGLRWVIESCAAQVERGQELQLVIAGDGPQRQAIEAEAREALGDRVRFLGMVDRTDLGGVFSAGDIFAFPGLEESVGMVYLEAQQCGLPVVATDDEGAPHVVQHNVSGLITPVDKNEFTEAVGTLLSDTVLRQTMGRQAMEYVRRNHSASINYQAMARTMERIVLQGKLS</sequence>
<dbReference type="KEGG" id="pprf:DPRO_1803"/>
<dbReference type="AlphaFoldDB" id="A0A2C8F9I6"/>
<evidence type="ECO:0000313" key="2">
    <source>
        <dbReference type="Proteomes" id="UP000219215"/>
    </source>
</evidence>
<dbReference type="SUPFAM" id="SSF53756">
    <property type="entry name" value="UDP-Glycosyltransferase/glycogen phosphorylase"/>
    <property type="match status" value="1"/>
</dbReference>